<dbReference type="GO" id="GO:0032543">
    <property type="term" value="P:mitochondrial translation"/>
    <property type="evidence" value="ECO:0007669"/>
    <property type="project" value="TreeGrafter"/>
</dbReference>
<dbReference type="SUPFAM" id="SSF54189">
    <property type="entry name" value="Ribosomal proteins S24e, L23 and L15e"/>
    <property type="match status" value="1"/>
</dbReference>
<dbReference type="Pfam" id="PF00276">
    <property type="entry name" value="Ribosomal_L23"/>
    <property type="match status" value="1"/>
</dbReference>
<dbReference type="InterPro" id="IPR012677">
    <property type="entry name" value="Nucleotide-bd_a/b_plait_sf"/>
</dbReference>
<organism evidence="5 6">
    <name type="scientific">Xylaria grammica</name>
    <dbReference type="NCBI Taxonomy" id="363999"/>
    <lineage>
        <taxon>Eukaryota</taxon>
        <taxon>Fungi</taxon>
        <taxon>Dikarya</taxon>
        <taxon>Ascomycota</taxon>
        <taxon>Pezizomycotina</taxon>
        <taxon>Sordariomycetes</taxon>
        <taxon>Xylariomycetidae</taxon>
        <taxon>Xylariales</taxon>
        <taxon>Xylariaceae</taxon>
        <taxon>Xylaria</taxon>
    </lineage>
</organism>
<dbReference type="STRING" id="363999.A0A439CXK5"/>
<dbReference type="AlphaFoldDB" id="A0A439CXK5"/>
<dbReference type="EMBL" id="RYZI01000297">
    <property type="protein sequence ID" value="RWA06925.1"/>
    <property type="molecule type" value="Genomic_DNA"/>
</dbReference>
<evidence type="ECO:0000313" key="6">
    <source>
        <dbReference type="Proteomes" id="UP000286045"/>
    </source>
</evidence>
<dbReference type="InterPro" id="IPR012678">
    <property type="entry name" value="Ribosomal_uL23/eL15/eS24_sf"/>
</dbReference>
<proteinExistence type="inferred from homology"/>
<reference evidence="5 6" key="1">
    <citation type="submission" date="2018-12" db="EMBL/GenBank/DDBJ databases">
        <title>Draft genome sequence of Xylaria grammica IHI A82.</title>
        <authorList>
            <person name="Buettner E."/>
            <person name="Kellner H."/>
        </authorList>
    </citation>
    <scope>NUCLEOTIDE SEQUENCE [LARGE SCALE GENOMIC DNA]</scope>
    <source>
        <strain evidence="5 6">IHI A82</strain>
    </source>
</reference>
<evidence type="ECO:0000313" key="5">
    <source>
        <dbReference type="EMBL" id="RWA06925.1"/>
    </source>
</evidence>
<comment type="similarity">
    <text evidence="1">Belongs to the universal ribosomal protein uL23 family.</text>
</comment>
<keyword evidence="2" id="KW-0689">Ribosomal protein</keyword>
<accession>A0A439CXK5</accession>
<evidence type="ECO:0000256" key="3">
    <source>
        <dbReference type="ARBA" id="ARBA00023274"/>
    </source>
</evidence>
<protein>
    <recommendedName>
        <fullName evidence="4">Large ribosomal subunit protein uL23m</fullName>
    </recommendedName>
</protein>
<dbReference type="InterPro" id="IPR013025">
    <property type="entry name" value="Ribosomal_uL23-like"/>
</dbReference>
<gene>
    <name evidence="5" type="ORF">EKO27_g8186</name>
</gene>
<sequence length="163" mass="19142">MLRPQENESPTFATFIVPLNFNKFDMRDYLLHLYNTPVLAVRSHIRQSKPRLTEKFTGRIVRPAPVKTMKVQLVQPFVWPAMPTSTEPWRTQHSVRLHDRQNEAEKYQDYVKDTGRIPLRDTVKELDNRKTLKAEAQRLLKKGGWTNKRPIDIRFSEKSGAKS</sequence>
<keyword evidence="3" id="KW-0687">Ribonucleoprotein</keyword>
<evidence type="ECO:0000256" key="2">
    <source>
        <dbReference type="ARBA" id="ARBA00022980"/>
    </source>
</evidence>
<name>A0A439CXK5_9PEZI</name>
<dbReference type="Proteomes" id="UP000286045">
    <property type="component" value="Unassembled WGS sequence"/>
</dbReference>
<comment type="caution">
    <text evidence="5">The sequence shown here is derived from an EMBL/GenBank/DDBJ whole genome shotgun (WGS) entry which is preliminary data.</text>
</comment>
<dbReference type="GO" id="GO:0005762">
    <property type="term" value="C:mitochondrial large ribosomal subunit"/>
    <property type="evidence" value="ECO:0007669"/>
    <property type="project" value="TreeGrafter"/>
</dbReference>
<dbReference type="GO" id="GO:0003735">
    <property type="term" value="F:structural constituent of ribosome"/>
    <property type="evidence" value="ECO:0007669"/>
    <property type="project" value="InterPro"/>
</dbReference>
<evidence type="ECO:0000256" key="4">
    <source>
        <dbReference type="ARBA" id="ARBA00039977"/>
    </source>
</evidence>
<keyword evidence="6" id="KW-1185">Reference proteome</keyword>
<evidence type="ECO:0000256" key="1">
    <source>
        <dbReference type="ARBA" id="ARBA00006700"/>
    </source>
</evidence>
<dbReference type="Gene3D" id="3.30.70.330">
    <property type="match status" value="1"/>
</dbReference>
<dbReference type="PANTHER" id="PTHR12059">
    <property type="entry name" value="RIBOSOMAL PROTEIN L23-RELATED"/>
    <property type="match status" value="1"/>
</dbReference>
<dbReference type="PANTHER" id="PTHR12059:SF5">
    <property type="entry name" value="LARGE RIBOSOMAL SUBUNIT PROTEIN UL23M"/>
    <property type="match status" value="1"/>
</dbReference>